<evidence type="ECO:0000313" key="11">
    <source>
        <dbReference type="EMBL" id="CRI52832.1"/>
    </source>
</evidence>
<dbReference type="EMBL" id="LN847240">
    <property type="protein sequence ID" value="CRI50425.1"/>
    <property type="molecule type" value="Genomic_DNA"/>
</dbReference>
<accession>A0A0F7WLC0</accession>
<dbReference type="EMBL" id="LN847226">
    <property type="protein sequence ID" value="CRI45870.1"/>
    <property type="molecule type" value="Genomic_DNA"/>
</dbReference>
<evidence type="ECO:0000313" key="6">
    <source>
        <dbReference type="EMBL" id="CRI45870.1"/>
    </source>
</evidence>
<dbReference type="EMBL" id="LN847245">
    <property type="protein sequence ID" value="CRI51551.1"/>
    <property type="molecule type" value="Genomic_DNA"/>
</dbReference>
<dbReference type="EMBL" id="LN847244">
    <property type="protein sequence ID" value="CRI49295.1"/>
    <property type="molecule type" value="Genomic_DNA"/>
</dbReference>
<proteinExistence type="predicted"/>
<evidence type="ECO:0000313" key="1">
    <source>
        <dbReference type="EMBL" id="CRI38008.1"/>
    </source>
</evidence>
<organism evidence="1">
    <name type="scientific">Chlamydia pneumoniae</name>
    <name type="common">Chlamydophila pneumoniae</name>
    <dbReference type="NCBI Taxonomy" id="83558"/>
    <lineage>
        <taxon>Bacteria</taxon>
        <taxon>Pseudomonadati</taxon>
        <taxon>Chlamydiota</taxon>
        <taxon>Chlamydiia</taxon>
        <taxon>Chlamydiales</taxon>
        <taxon>Chlamydiaceae</taxon>
        <taxon>Chlamydia/Chlamydophila group</taxon>
        <taxon>Chlamydia</taxon>
    </lineage>
</organism>
<dbReference type="EMBL" id="LN847003">
    <property type="protein sequence ID" value="CRI40274.1"/>
    <property type="molecule type" value="Genomic_DNA"/>
</dbReference>
<evidence type="ECO:0000313" key="10">
    <source>
        <dbReference type="EMBL" id="CRI51551.1"/>
    </source>
</evidence>
<dbReference type="EMBL" id="LN847232">
    <property type="protein sequence ID" value="CRI47000.1"/>
    <property type="molecule type" value="Genomic_DNA"/>
</dbReference>
<evidence type="ECO:0000313" key="7">
    <source>
        <dbReference type="EMBL" id="CRI47000.1"/>
    </source>
</evidence>
<dbReference type="AlphaFoldDB" id="A0A0F7WLC0"/>
<sequence length="132" mass="15315">MQTEKESIKSNKASPYLVSKVSVRKKNWGFRLLEEVMIKSWWVIFSILIGGFVYDRAIQELRTEELRLQSKVSSLCQDILSAQEKQRQLQLHLQHWQDSAAIEAALIQRLGLIPKGYKKLCVSPKQQSENKD</sequence>
<reference evidence="1" key="1">
    <citation type="submission" date="2015-05" db="EMBL/GenBank/DDBJ databases">
        <authorList>
            <person name="Rattei Thomas"/>
        </authorList>
    </citation>
    <scope>NUCLEOTIDE SEQUENCE</scope>
    <source>
        <strain evidence="1">CV15</strain>
        <strain evidence="2">CWL029c</strain>
        <strain evidence="4">DC9</strain>
        <strain evidence="3">GiD</strain>
        <strain evidence="5">H12</strain>
        <strain evidence="6">MUL2216</strain>
        <strain evidence="7">Panola</strain>
        <strain evidence="9">PB1</strain>
        <strain evidence="8">U1271</strain>
        <strain evidence="10">UZG1</strain>
        <strain evidence="11">Wien2</strain>
        <strain evidence="12">YK41</strain>
    </source>
</reference>
<evidence type="ECO:0000313" key="3">
    <source>
        <dbReference type="EMBL" id="CRI41406.1"/>
    </source>
</evidence>
<evidence type="ECO:0000313" key="2">
    <source>
        <dbReference type="EMBL" id="CRI40274.1"/>
    </source>
</evidence>
<dbReference type="EMBL" id="LN847047">
    <property type="protein sequence ID" value="CRI42505.1"/>
    <property type="molecule type" value="Genomic_DNA"/>
</dbReference>
<evidence type="ECO:0000313" key="9">
    <source>
        <dbReference type="EMBL" id="CRI50425.1"/>
    </source>
</evidence>
<dbReference type="EMBL" id="LN849039">
    <property type="protein sequence ID" value="CRI73043.1"/>
    <property type="molecule type" value="Genomic_DNA"/>
</dbReference>
<dbReference type="EMBL" id="LN846998">
    <property type="protein sequence ID" value="CRI38008.1"/>
    <property type="molecule type" value="Genomic_DNA"/>
</dbReference>
<evidence type="ECO:0000313" key="4">
    <source>
        <dbReference type="EMBL" id="CRI42505.1"/>
    </source>
</evidence>
<evidence type="ECO:0000313" key="5">
    <source>
        <dbReference type="EMBL" id="CRI43629.1"/>
    </source>
</evidence>
<evidence type="ECO:0000313" key="12">
    <source>
        <dbReference type="EMBL" id="CRI73043.1"/>
    </source>
</evidence>
<protein>
    <submittedName>
        <fullName evidence="1">Uncharacterized protein</fullName>
    </submittedName>
</protein>
<evidence type="ECO:0000313" key="8">
    <source>
        <dbReference type="EMBL" id="CRI49295.1"/>
    </source>
</evidence>
<dbReference type="EMBL" id="LN847177">
    <property type="protein sequence ID" value="CRI43629.1"/>
    <property type="molecule type" value="Genomic_DNA"/>
</dbReference>
<gene>
    <name evidence="1" type="ORF">BN1224_CV15_B_03310</name>
    <name evidence="4" type="ORF">BN1224_DC9_BQ_00290</name>
    <name evidence="3" type="ORF">BN1224_GiD_A_04070</name>
    <name evidence="5" type="ORF">BN1224_H12_DW_00250</name>
    <name evidence="6" type="ORF">BN1224_MUL2216_E_01310</name>
    <name evidence="7" type="ORF">BN1224_Panola_F_00630</name>
    <name evidence="9" type="ORF">BN1224_PB1_B_03940</name>
    <name evidence="8" type="ORF">BN1224_U1271_C_02350</name>
    <name evidence="10" type="ORF">BN1224_UZG1_A_04060</name>
    <name evidence="11" type="ORF">BN1224_Wien2_G_00300</name>
    <name evidence="12" type="ORF">BN1224_YK41_BN_00310</name>
    <name evidence="2" type="ORF">CWL029c_C_02340</name>
</gene>
<dbReference type="PATRIC" id="fig|83558.13.peg.419"/>
<dbReference type="EMBL" id="LN847008">
    <property type="protein sequence ID" value="CRI41406.1"/>
    <property type="molecule type" value="Genomic_DNA"/>
</dbReference>
<name>A0A0F7WLC0_CHLPN</name>
<dbReference type="EMBL" id="LN847254">
    <property type="protein sequence ID" value="CRI52832.1"/>
    <property type="molecule type" value="Genomic_DNA"/>
</dbReference>